<reference evidence="1 3" key="1">
    <citation type="submission" date="2015-12" db="EMBL/GenBank/DDBJ databases">
        <title>Intraspecies pangenome expansion in the marine bacterium Alteromonas.</title>
        <authorList>
            <person name="Lopez-Perez M."/>
            <person name="Rodriguez-Valera F."/>
        </authorList>
    </citation>
    <scope>NUCLEOTIDE SEQUENCE [LARGE SCALE GENOMIC DNA]</scope>
    <source>
        <strain evidence="1 3">LMG 21861</strain>
    </source>
</reference>
<accession>A0AAW7YVR8</accession>
<evidence type="ECO:0000313" key="4">
    <source>
        <dbReference type="Proteomes" id="UP001170717"/>
    </source>
</evidence>
<evidence type="ECO:0000313" key="3">
    <source>
        <dbReference type="Proteomes" id="UP000056750"/>
    </source>
</evidence>
<protein>
    <submittedName>
        <fullName evidence="2">Uncharacterized protein</fullName>
    </submittedName>
</protein>
<dbReference type="Proteomes" id="UP000056750">
    <property type="component" value="Chromosome"/>
</dbReference>
<evidence type="ECO:0000313" key="2">
    <source>
        <dbReference type="EMBL" id="MDO6576475.1"/>
    </source>
</evidence>
<dbReference type="Proteomes" id="UP001170717">
    <property type="component" value="Unassembled WGS sequence"/>
</dbReference>
<dbReference type="AlphaFoldDB" id="A0AAW7YVR8"/>
<dbReference type="EMBL" id="JAUOQI010000002">
    <property type="protein sequence ID" value="MDO6576475.1"/>
    <property type="molecule type" value="Genomic_DNA"/>
</dbReference>
<dbReference type="RefSeq" id="WP_057793896.1">
    <property type="nucleotide sequence ID" value="NZ_CAXIBE010000034.1"/>
</dbReference>
<dbReference type="EMBL" id="CP013926">
    <property type="protein sequence ID" value="AMJ73322.1"/>
    <property type="molecule type" value="Genomic_DNA"/>
</dbReference>
<dbReference type="KEGG" id="asq:AVL57_04630"/>
<sequence length="117" mass="13531">MNKRTKFTIILTPGTHAYEPVKEALNEYLSTYYGGCTHIDCEGTWREDACEFKPRYDANLITEKSLCVWCAVMPDKAERFVDELRAFLTILKKQQNADFSFIHIESQTVAAHHQLID</sequence>
<gene>
    <name evidence="1" type="ORF">AVL57_04630</name>
    <name evidence="2" type="ORF">Q4527_03695</name>
</gene>
<name>A0AAW7YVR8_9ALTE</name>
<proteinExistence type="predicted"/>
<reference evidence="2" key="2">
    <citation type="submission" date="2023-07" db="EMBL/GenBank/DDBJ databases">
        <title>Genome content predicts the carbon catabolic preferences of heterotrophic bacteria.</title>
        <authorList>
            <person name="Gralka M."/>
        </authorList>
    </citation>
    <scope>NUCLEOTIDE SEQUENCE</scope>
    <source>
        <strain evidence="2">F2M12</strain>
    </source>
</reference>
<organism evidence="2 4">
    <name type="scientific">Alteromonas stellipolaris</name>
    <dbReference type="NCBI Taxonomy" id="233316"/>
    <lineage>
        <taxon>Bacteria</taxon>
        <taxon>Pseudomonadati</taxon>
        <taxon>Pseudomonadota</taxon>
        <taxon>Gammaproteobacteria</taxon>
        <taxon>Alteromonadales</taxon>
        <taxon>Alteromonadaceae</taxon>
        <taxon>Alteromonas/Salinimonas group</taxon>
        <taxon>Alteromonas</taxon>
    </lineage>
</organism>
<keyword evidence="3" id="KW-1185">Reference proteome</keyword>
<evidence type="ECO:0000313" key="1">
    <source>
        <dbReference type="EMBL" id="AMJ73322.1"/>
    </source>
</evidence>